<accession>A0A6J4SLR3</accession>
<dbReference type="EMBL" id="CADCVR010000054">
    <property type="protein sequence ID" value="CAA9495694.1"/>
    <property type="molecule type" value="Genomic_DNA"/>
</dbReference>
<protein>
    <submittedName>
        <fullName evidence="2">Uncharacterized protein</fullName>
    </submittedName>
</protein>
<evidence type="ECO:0000313" key="2">
    <source>
        <dbReference type="EMBL" id="CAA9495694.1"/>
    </source>
</evidence>
<reference evidence="2" key="1">
    <citation type="submission" date="2020-02" db="EMBL/GenBank/DDBJ databases">
        <authorList>
            <person name="Meier V. D."/>
        </authorList>
    </citation>
    <scope>NUCLEOTIDE SEQUENCE</scope>
    <source>
        <strain evidence="2">AVDCRST_MAG53</strain>
    </source>
</reference>
<evidence type="ECO:0000256" key="1">
    <source>
        <dbReference type="SAM" id="MobiDB-lite"/>
    </source>
</evidence>
<gene>
    <name evidence="2" type="ORF">AVDCRST_MAG53-1779</name>
</gene>
<feature type="region of interest" description="Disordered" evidence="1">
    <location>
        <begin position="1"/>
        <end position="37"/>
    </location>
</feature>
<feature type="region of interest" description="Disordered" evidence="1">
    <location>
        <begin position="73"/>
        <end position="99"/>
    </location>
</feature>
<organism evidence="2">
    <name type="scientific">uncultured Solirubrobacteraceae bacterium</name>
    <dbReference type="NCBI Taxonomy" id="1162706"/>
    <lineage>
        <taxon>Bacteria</taxon>
        <taxon>Bacillati</taxon>
        <taxon>Actinomycetota</taxon>
        <taxon>Thermoleophilia</taxon>
        <taxon>Solirubrobacterales</taxon>
        <taxon>Solirubrobacteraceae</taxon>
        <taxon>environmental samples</taxon>
    </lineage>
</organism>
<feature type="compositionally biased region" description="Basic residues" evidence="1">
    <location>
        <begin position="165"/>
        <end position="179"/>
    </location>
</feature>
<feature type="compositionally biased region" description="Low complexity" evidence="1">
    <location>
        <begin position="15"/>
        <end position="34"/>
    </location>
</feature>
<name>A0A6J4SLR3_9ACTN</name>
<feature type="region of interest" description="Disordered" evidence="1">
    <location>
        <begin position="153"/>
        <end position="179"/>
    </location>
</feature>
<feature type="compositionally biased region" description="Basic and acidic residues" evidence="1">
    <location>
        <begin position="77"/>
        <end position="99"/>
    </location>
</feature>
<feature type="non-terminal residue" evidence="2">
    <location>
        <position position="1"/>
    </location>
</feature>
<dbReference type="AlphaFoldDB" id="A0A6J4SLR3"/>
<sequence>AHAGGERPGPAGCRSVHPGHSGSHSSPPSLRSGSAAETARLAVGRGCADDLRCRQHARTVADGRQRDRAVQLLPRRTARDLLGHRRPPADDGGTRPARDRPVADLHLRLVNGHRSHVPRRTGRLRDQGVLRRRRRVGRGNHAAAVGSLHLRRAPHAPWRGDPPRRLRHRAPPMGRASRHLRGARLPRHPVRALQPAKRVRVLRHRGRDRDDVRDVRHPARVHLAGAGSVVPGPATRRV</sequence>
<proteinExistence type="predicted"/>
<feature type="non-terminal residue" evidence="2">
    <location>
        <position position="238"/>
    </location>
</feature>